<dbReference type="PROSITE" id="PS00184">
    <property type="entry name" value="GARS"/>
    <property type="match status" value="1"/>
</dbReference>
<evidence type="ECO:0000256" key="10">
    <source>
        <dbReference type="ARBA" id="ARBA00042242"/>
    </source>
</evidence>
<keyword evidence="6 13" id="KW-0547">Nucleotide-binding</keyword>
<gene>
    <name evidence="12" type="primary">purD</name>
    <name evidence="15" type="ORF">C0601_05285</name>
</gene>
<dbReference type="InterPro" id="IPR000115">
    <property type="entry name" value="PRibGlycinamide_synth"/>
</dbReference>
<evidence type="ECO:0000259" key="14">
    <source>
        <dbReference type="PROSITE" id="PS50975"/>
    </source>
</evidence>
<dbReference type="SUPFAM" id="SSF56059">
    <property type="entry name" value="Glutathione synthetase ATP-binding domain-like"/>
    <property type="match status" value="1"/>
</dbReference>
<dbReference type="InterPro" id="IPR016185">
    <property type="entry name" value="PreATP-grasp_dom_sf"/>
</dbReference>
<reference evidence="15 16" key="1">
    <citation type="submission" date="2017-11" db="EMBL/GenBank/DDBJ databases">
        <title>Genome-resolved metagenomics identifies genetic mobility, metabolic interactions, and unexpected diversity in perchlorate-reducing communities.</title>
        <authorList>
            <person name="Barnum T.P."/>
            <person name="Figueroa I.A."/>
            <person name="Carlstrom C.I."/>
            <person name="Lucas L.N."/>
            <person name="Engelbrektson A.L."/>
            <person name="Coates J.D."/>
        </authorList>
    </citation>
    <scope>NUCLEOTIDE SEQUENCE [LARGE SCALE GENOMIC DNA]</scope>
    <source>
        <strain evidence="15">BM706</strain>
    </source>
</reference>
<dbReference type="Gene3D" id="3.30.1490.20">
    <property type="entry name" value="ATP-grasp fold, A domain"/>
    <property type="match status" value="1"/>
</dbReference>
<comment type="pathway">
    <text evidence="3 12">Purine metabolism; IMP biosynthesis via de novo pathway; N(1)-(5-phospho-D-ribosyl)glycinamide from 5-phospho-alpha-D-ribose 1-diphosphate: step 2/2.</text>
</comment>
<sequence>MKFLVIGRGGREHAIVWKLSKSPLVKKIYCATGNAGMEDVAERINIKAEDIDELLKFALKNKVDYTIVGPEISLTEGIVDTFEEKGLKIFGPCANTAKLEGSKAYAKSIMEKYDIPTARFGTFENQEEAFEYIEEVGAPLAIKTDGLSAGKGFIIAKDEITAKLAVNVMMQDKVFGDAGKHVLIEELLSGDEITITFFTDGKKSFGLSSAQDYKRAYDMNRGPNTHGMGAISPAPVWNDKVEKDVMKKVVTPFLKALEKEDLSMKGVVYMNLILTEEGQKVVELNVRFGDPETQAILPRLKTDLAEIISKICDGKSSSLKVEWHDEKAICAQIVSGGYPLKYITGRLITGIEKIKEADDLVLFHSGTALQNERFYTNGGRVLCLSVRKDSVDQARKALYDNISKIFFREMHYRDDIGLDIEPVKGGEN</sequence>
<dbReference type="InterPro" id="IPR020559">
    <property type="entry name" value="PRibGlycinamide_synth_CS"/>
</dbReference>
<keyword evidence="7 12" id="KW-0658">Purine biosynthesis</keyword>
<comment type="similarity">
    <text evidence="9 12">Belongs to the GARS family.</text>
</comment>
<proteinExistence type="inferred from homology"/>
<evidence type="ECO:0000313" key="15">
    <source>
        <dbReference type="EMBL" id="PLX18215.1"/>
    </source>
</evidence>
<evidence type="ECO:0000256" key="8">
    <source>
        <dbReference type="ARBA" id="ARBA00022840"/>
    </source>
</evidence>
<name>A0A2N5ZHQ3_MUIH1</name>
<keyword evidence="5 12" id="KW-0436">Ligase</keyword>
<evidence type="ECO:0000256" key="9">
    <source>
        <dbReference type="ARBA" id="ARBA00038345"/>
    </source>
</evidence>
<evidence type="ECO:0000256" key="11">
    <source>
        <dbReference type="ARBA" id="ARBA00042864"/>
    </source>
</evidence>
<evidence type="ECO:0000256" key="7">
    <source>
        <dbReference type="ARBA" id="ARBA00022755"/>
    </source>
</evidence>
<dbReference type="SUPFAM" id="SSF52440">
    <property type="entry name" value="PreATP-grasp domain"/>
    <property type="match status" value="1"/>
</dbReference>
<accession>A0A2N5ZHQ3</accession>
<evidence type="ECO:0000256" key="1">
    <source>
        <dbReference type="ARBA" id="ARBA00001936"/>
    </source>
</evidence>
<dbReference type="Pfam" id="PF02844">
    <property type="entry name" value="GARS_N"/>
    <property type="match status" value="1"/>
</dbReference>
<dbReference type="PANTHER" id="PTHR43472">
    <property type="entry name" value="PHOSPHORIBOSYLAMINE--GLYCINE LIGASE"/>
    <property type="match status" value="1"/>
</dbReference>
<dbReference type="InterPro" id="IPR020562">
    <property type="entry name" value="PRibGlycinamide_synth_N"/>
</dbReference>
<evidence type="ECO:0000313" key="16">
    <source>
        <dbReference type="Proteomes" id="UP000234857"/>
    </source>
</evidence>
<dbReference type="EC" id="6.3.4.13" evidence="4 12"/>
<evidence type="ECO:0000256" key="5">
    <source>
        <dbReference type="ARBA" id="ARBA00022598"/>
    </source>
</evidence>
<dbReference type="HAMAP" id="MF_00138">
    <property type="entry name" value="GARS"/>
    <property type="match status" value="1"/>
</dbReference>
<dbReference type="GO" id="GO:0046872">
    <property type="term" value="F:metal ion binding"/>
    <property type="evidence" value="ECO:0007669"/>
    <property type="project" value="InterPro"/>
</dbReference>
<dbReference type="Gene3D" id="3.30.470.20">
    <property type="entry name" value="ATP-grasp fold, B domain"/>
    <property type="match status" value="1"/>
</dbReference>
<dbReference type="InterPro" id="IPR020561">
    <property type="entry name" value="PRibGlycinamid_synth_ATP-grasp"/>
</dbReference>
<dbReference type="InterPro" id="IPR011054">
    <property type="entry name" value="Rudment_hybrid_motif"/>
</dbReference>
<dbReference type="InterPro" id="IPR013815">
    <property type="entry name" value="ATP_grasp_subdomain_1"/>
</dbReference>
<comment type="caution">
    <text evidence="15">The sequence shown here is derived from an EMBL/GenBank/DDBJ whole genome shotgun (WGS) entry which is preliminary data.</text>
</comment>
<dbReference type="InterPro" id="IPR037123">
    <property type="entry name" value="PRibGlycinamide_synth_C_sf"/>
</dbReference>
<dbReference type="GO" id="GO:0009113">
    <property type="term" value="P:purine nucleobase biosynthetic process"/>
    <property type="evidence" value="ECO:0007669"/>
    <property type="project" value="InterPro"/>
</dbReference>
<comment type="cofactor">
    <cofactor evidence="2">
        <name>Mg(2+)</name>
        <dbReference type="ChEBI" id="CHEBI:18420"/>
    </cofactor>
</comment>
<dbReference type="InterPro" id="IPR020560">
    <property type="entry name" value="PRibGlycinamide_synth_C-dom"/>
</dbReference>
<dbReference type="Pfam" id="PF01071">
    <property type="entry name" value="GARS_A"/>
    <property type="match status" value="1"/>
</dbReference>
<dbReference type="Gene3D" id="3.90.600.10">
    <property type="entry name" value="Phosphoribosylglycinamide synthetase, C-terminal domain"/>
    <property type="match status" value="1"/>
</dbReference>
<dbReference type="InterPro" id="IPR011761">
    <property type="entry name" value="ATP-grasp"/>
</dbReference>
<dbReference type="GO" id="GO:0004637">
    <property type="term" value="F:phosphoribosylamine-glycine ligase activity"/>
    <property type="evidence" value="ECO:0007669"/>
    <property type="project" value="UniProtKB-UniRule"/>
</dbReference>
<dbReference type="PROSITE" id="PS50975">
    <property type="entry name" value="ATP_GRASP"/>
    <property type="match status" value="1"/>
</dbReference>
<dbReference type="SUPFAM" id="SSF51246">
    <property type="entry name" value="Rudiment single hybrid motif"/>
    <property type="match status" value="1"/>
</dbReference>
<dbReference type="SMART" id="SM01210">
    <property type="entry name" value="GARS_C"/>
    <property type="match status" value="1"/>
</dbReference>
<dbReference type="AlphaFoldDB" id="A0A2N5ZHQ3"/>
<keyword evidence="8 13" id="KW-0067">ATP-binding</keyword>
<dbReference type="Proteomes" id="UP000234857">
    <property type="component" value="Unassembled WGS sequence"/>
</dbReference>
<organism evidence="15 16">
    <name type="scientific">Muiribacterium halophilum</name>
    <dbReference type="NCBI Taxonomy" id="2053465"/>
    <lineage>
        <taxon>Bacteria</taxon>
        <taxon>Candidatus Muiribacteriota</taxon>
        <taxon>Candidatus Muiribacteriia</taxon>
        <taxon>Candidatus Muiribacteriales</taxon>
        <taxon>Candidatus Muiribacteriaceae</taxon>
        <taxon>Candidatus Muiribacterium</taxon>
    </lineage>
</organism>
<dbReference type="NCBIfam" id="TIGR00877">
    <property type="entry name" value="purD"/>
    <property type="match status" value="1"/>
</dbReference>
<dbReference type="Gene3D" id="3.40.50.20">
    <property type="match status" value="1"/>
</dbReference>
<evidence type="ECO:0000256" key="3">
    <source>
        <dbReference type="ARBA" id="ARBA00005174"/>
    </source>
</evidence>
<dbReference type="PANTHER" id="PTHR43472:SF1">
    <property type="entry name" value="PHOSPHORIBOSYLAMINE--GLYCINE LIGASE, CHLOROPLASTIC"/>
    <property type="match status" value="1"/>
</dbReference>
<evidence type="ECO:0000256" key="13">
    <source>
        <dbReference type="PROSITE-ProRule" id="PRU00409"/>
    </source>
</evidence>
<evidence type="ECO:0000256" key="2">
    <source>
        <dbReference type="ARBA" id="ARBA00001946"/>
    </source>
</evidence>
<dbReference type="GO" id="GO:0005524">
    <property type="term" value="F:ATP binding"/>
    <property type="evidence" value="ECO:0007669"/>
    <property type="project" value="UniProtKB-UniRule"/>
</dbReference>
<dbReference type="EMBL" id="PKTG01000068">
    <property type="protein sequence ID" value="PLX18215.1"/>
    <property type="molecule type" value="Genomic_DNA"/>
</dbReference>
<evidence type="ECO:0000256" key="12">
    <source>
        <dbReference type="HAMAP-Rule" id="MF_00138"/>
    </source>
</evidence>
<evidence type="ECO:0000256" key="4">
    <source>
        <dbReference type="ARBA" id="ARBA00013255"/>
    </source>
</evidence>
<dbReference type="SMART" id="SM01209">
    <property type="entry name" value="GARS_A"/>
    <property type="match status" value="1"/>
</dbReference>
<feature type="domain" description="ATP-grasp" evidence="14">
    <location>
        <begin position="107"/>
        <end position="313"/>
    </location>
</feature>
<dbReference type="GO" id="GO:0006189">
    <property type="term" value="P:'de novo' IMP biosynthetic process"/>
    <property type="evidence" value="ECO:0007669"/>
    <property type="project" value="UniProtKB-UniRule"/>
</dbReference>
<dbReference type="Pfam" id="PF02843">
    <property type="entry name" value="GARS_C"/>
    <property type="match status" value="1"/>
</dbReference>
<comment type="cofactor">
    <cofactor evidence="1">
        <name>Mn(2+)</name>
        <dbReference type="ChEBI" id="CHEBI:29035"/>
    </cofactor>
</comment>
<dbReference type="UniPathway" id="UPA00074">
    <property type="reaction ID" value="UER00125"/>
</dbReference>
<protein>
    <recommendedName>
        <fullName evidence="4 12">Phosphoribosylamine--glycine ligase</fullName>
        <ecNumber evidence="4 12">6.3.4.13</ecNumber>
    </recommendedName>
    <alternativeName>
        <fullName evidence="12">GARS</fullName>
    </alternativeName>
    <alternativeName>
        <fullName evidence="10 12">Glycinamide ribonucleotide synthetase</fullName>
    </alternativeName>
    <alternativeName>
        <fullName evidence="11 12">Phosphoribosylglycinamide synthetase</fullName>
    </alternativeName>
</protein>
<comment type="catalytic activity">
    <reaction evidence="12">
        <text>5-phospho-beta-D-ribosylamine + glycine + ATP = N(1)-(5-phospho-beta-D-ribosyl)glycinamide + ADP + phosphate + H(+)</text>
        <dbReference type="Rhea" id="RHEA:17453"/>
        <dbReference type="ChEBI" id="CHEBI:15378"/>
        <dbReference type="ChEBI" id="CHEBI:30616"/>
        <dbReference type="ChEBI" id="CHEBI:43474"/>
        <dbReference type="ChEBI" id="CHEBI:57305"/>
        <dbReference type="ChEBI" id="CHEBI:58681"/>
        <dbReference type="ChEBI" id="CHEBI:143788"/>
        <dbReference type="ChEBI" id="CHEBI:456216"/>
        <dbReference type="EC" id="6.3.4.13"/>
    </reaction>
</comment>
<evidence type="ECO:0000256" key="6">
    <source>
        <dbReference type="ARBA" id="ARBA00022741"/>
    </source>
</evidence>